<dbReference type="Gene3D" id="2.40.10.10">
    <property type="entry name" value="Trypsin-like serine proteases"/>
    <property type="match status" value="2"/>
</dbReference>
<dbReference type="InterPro" id="IPR036055">
    <property type="entry name" value="LDL_receptor-like_sf"/>
</dbReference>
<dbReference type="PROSITE" id="PS50068">
    <property type="entry name" value="LDLRA_2"/>
    <property type="match status" value="2"/>
</dbReference>
<feature type="disulfide bond" evidence="3">
    <location>
        <begin position="493"/>
        <end position="505"/>
    </location>
</feature>
<dbReference type="CDD" id="cd00112">
    <property type="entry name" value="LDLa"/>
    <property type="match status" value="2"/>
</dbReference>
<evidence type="ECO:0000256" key="4">
    <source>
        <dbReference type="SAM" id="SignalP"/>
    </source>
</evidence>
<organism evidence="6 7">
    <name type="scientific">Arctia plantaginis</name>
    <name type="common">Wood tiger moth</name>
    <name type="synonym">Phalaena plantaginis</name>
    <dbReference type="NCBI Taxonomy" id="874455"/>
    <lineage>
        <taxon>Eukaryota</taxon>
        <taxon>Metazoa</taxon>
        <taxon>Ecdysozoa</taxon>
        <taxon>Arthropoda</taxon>
        <taxon>Hexapoda</taxon>
        <taxon>Insecta</taxon>
        <taxon>Pterygota</taxon>
        <taxon>Neoptera</taxon>
        <taxon>Endopterygota</taxon>
        <taxon>Lepidoptera</taxon>
        <taxon>Glossata</taxon>
        <taxon>Ditrysia</taxon>
        <taxon>Noctuoidea</taxon>
        <taxon>Erebidae</taxon>
        <taxon>Arctiinae</taxon>
        <taxon>Arctia</taxon>
    </lineage>
</organism>
<keyword evidence="1 4" id="KW-0732">Signal</keyword>
<dbReference type="EMBL" id="CADEBD010000739">
    <property type="protein sequence ID" value="CAB3259445.1"/>
    <property type="molecule type" value="Genomic_DNA"/>
</dbReference>
<protein>
    <recommendedName>
        <fullName evidence="5">Peptidase S1 domain-containing protein</fullName>
    </recommendedName>
</protein>
<sequence>MLLCLFLVNIVIPVIANIAENGLFPCSSDHAVNKFNEFKCQNGTCIDLKHVCDGVQHCPDASDEDFCKYFRFKRANACILPAYPSYGIYEVSNNLNARPGQRLDSFLLTVRCRRGYGVVNRDGSTGSSGKAFCVNGVWDQNMPQCVRFCRLNPDPSVRYMCHMPGVGLRVCGNYVAPGTLVSPVCNTPIYYSTKSLQNMKCTSGFWNYVAQCEVECGRVTPEGFQLIIDGKEAKRGELPWHVGIYRNKSNSPEQICGGSLISNNVVISAAHCFWSDVRKVLPASDYKVAIGKLYRSWDSEEEVGVQKSDVKHIKIPTLFEGESANFQEDIAVLILVTPFIYKTYIRPVCLNFDVNFERWQLQHDNLGKVAGWGLTAANGNASPTLKVVDMPFVAEVICIKTLPQSFREYLTGDKFCAGYTNGTALCKGDSGGGLAFADRELGIDRFYLRGIVSAAPRNDDKKCNDNAYTTFTKITKHQDLINEALAESASRSCPFYSFQCDDGTCVDLGADCNGKEDCADGSDESDELCRPVVVSSNPSEETGSCVLPSYPGNGRYVVQNVMPVNAVMPMDARPGQRLESFVLTIICSEGYDIMQANGVITRDKEIHCYNGVVSEQMPKCVPADCIWEGIRGQCVPSSECLSALDDSLKRPALQRCSSSSDKTPSVCCTDCELIKDSSLLLTNPVLGILVKTGTSKAKDKCLEYINTLDYPCKKDSSLRNITVQLDPVKNCYRKVNVQPSRTHYKGRRDALREEFPHMALLGFETPEKTDWKCNGAVISERFVLTAAHCLIDRLAGPVKYIAVGMLKRSDPPRLWQRYNVKRAIPHPKYIAPYRYHDIALLETDKEIAFSRAVLPACLQVDDESDTDAYFTGWARRYSEGFSVYNTLQCIYEMRFSTEECQKKFPPTRTLRDGYVNTTQMCYGQKDETGSTCEVKASGPLTSQDHEQCVFTLIGVLSFGRSCTGGGEPSVYSRVKYYVPWIEEIVWPFVHFM</sequence>
<dbReference type="Proteomes" id="UP000494256">
    <property type="component" value="Unassembled WGS sequence"/>
</dbReference>
<evidence type="ECO:0000313" key="7">
    <source>
        <dbReference type="Proteomes" id="UP000494256"/>
    </source>
</evidence>
<dbReference type="PANTHER" id="PTHR24252">
    <property type="entry name" value="ACROSIN-RELATED"/>
    <property type="match status" value="1"/>
</dbReference>
<feature type="disulfide bond" evidence="3">
    <location>
        <begin position="52"/>
        <end position="67"/>
    </location>
</feature>
<dbReference type="InterPro" id="IPR002172">
    <property type="entry name" value="LDrepeatLR_classA_rpt"/>
</dbReference>
<dbReference type="GO" id="GO:0004252">
    <property type="term" value="F:serine-type endopeptidase activity"/>
    <property type="evidence" value="ECO:0007669"/>
    <property type="project" value="InterPro"/>
</dbReference>
<dbReference type="InterPro" id="IPR023415">
    <property type="entry name" value="LDLR_class-A_CS"/>
</dbReference>
<evidence type="ECO:0000313" key="6">
    <source>
        <dbReference type="EMBL" id="CAB3259445.1"/>
    </source>
</evidence>
<dbReference type="GO" id="GO:0006508">
    <property type="term" value="P:proteolysis"/>
    <property type="evidence" value="ECO:0007669"/>
    <property type="project" value="InterPro"/>
</dbReference>
<evidence type="ECO:0000256" key="1">
    <source>
        <dbReference type="ARBA" id="ARBA00022729"/>
    </source>
</evidence>
<dbReference type="Pfam" id="PF00089">
    <property type="entry name" value="Trypsin"/>
    <property type="match status" value="2"/>
</dbReference>
<dbReference type="PROSITE" id="PS00134">
    <property type="entry name" value="TRYPSIN_HIS"/>
    <property type="match status" value="2"/>
</dbReference>
<dbReference type="Pfam" id="PF00057">
    <property type="entry name" value="Ldl_recept_a"/>
    <property type="match status" value="2"/>
</dbReference>
<dbReference type="Gene3D" id="4.10.400.10">
    <property type="entry name" value="Low-density Lipoprotein Receptor"/>
    <property type="match status" value="2"/>
</dbReference>
<feature type="domain" description="Peptidase S1" evidence="5">
    <location>
        <begin position="744"/>
        <end position="986"/>
    </location>
</feature>
<dbReference type="SMART" id="SM00192">
    <property type="entry name" value="LDLa"/>
    <property type="match status" value="2"/>
</dbReference>
<feature type="chain" id="PRO_5035824301" description="Peptidase S1 domain-containing protein" evidence="4">
    <location>
        <begin position="17"/>
        <end position="992"/>
    </location>
</feature>
<gene>
    <name evidence="6" type="ORF">APLA_LOCUS16511</name>
</gene>
<dbReference type="PROSITE" id="PS50240">
    <property type="entry name" value="TRYPSIN_DOM"/>
    <property type="match status" value="2"/>
</dbReference>
<feature type="domain" description="Peptidase S1" evidence="5">
    <location>
        <begin position="227"/>
        <end position="486"/>
    </location>
</feature>
<dbReference type="AlphaFoldDB" id="A0A8S1BHF9"/>
<dbReference type="InterPro" id="IPR009003">
    <property type="entry name" value="Peptidase_S1_PA"/>
</dbReference>
<proteinExistence type="predicted"/>
<dbReference type="SUPFAM" id="SSF50494">
    <property type="entry name" value="Trypsin-like serine proteases"/>
    <property type="match status" value="2"/>
</dbReference>
<dbReference type="PRINTS" id="PR00261">
    <property type="entry name" value="LDLRECEPTOR"/>
</dbReference>
<dbReference type="InterPro" id="IPR022700">
    <property type="entry name" value="CLIP"/>
</dbReference>
<reference evidence="6 7" key="1">
    <citation type="submission" date="2020-04" db="EMBL/GenBank/DDBJ databases">
        <authorList>
            <person name="Wallbank WR R."/>
            <person name="Pardo Diaz C."/>
            <person name="Kozak K."/>
            <person name="Martin S."/>
            <person name="Jiggins C."/>
            <person name="Moest M."/>
            <person name="Warren A I."/>
            <person name="Byers J.R.P. K."/>
            <person name="Montejo-Kovacevich G."/>
            <person name="Yen C E."/>
        </authorList>
    </citation>
    <scope>NUCLEOTIDE SEQUENCE [LARGE SCALE GENOMIC DNA]</scope>
</reference>
<keyword evidence="2 3" id="KW-1015">Disulfide bond</keyword>
<dbReference type="PANTHER" id="PTHR24252:SF7">
    <property type="entry name" value="HYALIN"/>
    <property type="match status" value="1"/>
</dbReference>
<accession>A0A8S1BHF9</accession>
<dbReference type="SUPFAM" id="SSF57424">
    <property type="entry name" value="LDL receptor-like module"/>
    <property type="match status" value="2"/>
</dbReference>
<evidence type="ECO:0000259" key="5">
    <source>
        <dbReference type="PROSITE" id="PS50240"/>
    </source>
</evidence>
<dbReference type="SMART" id="SM00680">
    <property type="entry name" value="CLIP"/>
    <property type="match status" value="1"/>
</dbReference>
<feature type="disulfide bond" evidence="3">
    <location>
        <begin position="500"/>
        <end position="518"/>
    </location>
</feature>
<dbReference type="InterPro" id="IPR018114">
    <property type="entry name" value="TRYPSIN_HIS"/>
</dbReference>
<comment type="caution">
    <text evidence="3">Lacks conserved residue(s) required for the propagation of feature annotation.</text>
</comment>
<feature type="disulfide bond" evidence="3">
    <location>
        <begin position="40"/>
        <end position="58"/>
    </location>
</feature>
<feature type="signal peptide" evidence="4">
    <location>
        <begin position="1"/>
        <end position="16"/>
    </location>
</feature>
<evidence type="ECO:0000256" key="2">
    <source>
        <dbReference type="ARBA" id="ARBA00023157"/>
    </source>
</evidence>
<dbReference type="PROSITE" id="PS01209">
    <property type="entry name" value="LDLRA_1"/>
    <property type="match status" value="2"/>
</dbReference>
<dbReference type="SMART" id="SM00020">
    <property type="entry name" value="Tryp_SPc"/>
    <property type="match status" value="2"/>
</dbReference>
<name>A0A8S1BHF9_ARCPL</name>
<dbReference type="CDD" id="cd00190">
    <property type="entry name" value="Tryp_SPc"/>
    <property type="match status" value="2"/>
</dbReference>
<evidence type="ECO:0000256" key="3">
    <source>
        <dbReference type="PROSITE-ProRule" id="PRU00124"/>
    </source>
</evidence>
<dbReference type="InterPro" id="IPR001254">
    <property type="entry name" value="Trypsin_dom"/>
</dbReference>
<comment type="caution">
    <text evidence="6">The sequence shown here is derived from an EMBL/GenBank/DDBJ whole genome shotgun (WGS) entry which is preliminary data.</text>
</comment>
<dbReference type="InterPro" id="IPR043504">
    <property type="entry name" value="Peptidase_S1_PA_chymotrypsin"/>
</dbReference>